<dbReference type="VEuPathDB" id="FungiDB:C7M61_003519"/>
<reference evidence="2 3" key="1">
    <citation type="submission" date="2018-03" db="EMBL/GenBank/DDBJ databases">
        <title>Candida pseudohaemulonii genome assembly and annotation.</title>
        <authorList>
            <person name="Munoz J.F."/>
            <person name="Gade L.G."/>
            <person name="Chow N.A."/>
            <person name="Litvintseva A.P."/>
            <person name="Loparev V.N."/>
            <person name="Cuomo C.A."/>
        </authorList>
    </citation>
    <scope>NUCLEOTIDE SEQUENCE [LARGE SCALE GENOMIC DNA]</scope>
    <source>
        <strain evidence="2 3">B12108</strain>
    </source>
</reference>
<feature type="transmembrane region" description="Helical" evidence="1">
    <location>
        <begin position="47"/>
        <end position="64"/>
    </location>
</feature>
<dbReference type="Proteomes" id="UP000241107">
    <property type="component" value="Unassembled WGS sequence"/>
</dbReference>
<dbReference type="RefSeq" id="XP_024712943.1">
    <property type="nucleotide sequence ID" value="XM_024858856.1"/>
</dbReference>
<keyword evidence="3" id="KW-1185">Reference proteome</keyword>
<dbReference type="GeneID" id="36566907"/>
<feature type="transmembrane region" description="Helical" evidence="1">
    <location>
        <begin position="109"/>
        <end position="136"/>
    </location>
</feature>
<keyword evidence="1" id="KW-1133">Transmembrane helix</keyword>
<evidence type="ECO:0000313" key="2">
    <source>
        <dbReference type="EMBL" id="PSK37092.1"/>
    </source>
</evidence>
<organism evidence="2 3">
    <name type="scientific">Candidozyma pseudohaemuli</name>
    <dbReference type="NCBI Taxonomy" id="418784"/>
    <lineage>
        <taxon>Eukaryota</taxon>
        <taxon>Fungi</taxon>
        <taxon>Dikarya</taxon>
        <taxon>Ascomycota</taxon>
        <taxon>Saccharomycotina</taxon>
        <taxon>Pichiomycetes</taxon>
        <taxon>Metschnikowiaceae</taxon>
        <taxon>Candidozyma</taxon>
    </lineage>
</organism>
<accession>A0A2P7YMC7</accession>
<comment type="caution">
    <text evidence="2">The sequence shown here is derived from an EMBL/GenBank/DDBJ whole genome shotgun (WGS) entry which is preliminary data.</text>
</comment>
<evidence type="ECO:0000256" key="1">
    <source>
        <dbReference type="SAM" id="Phobius"/>
    </source>
</evidence>
<evidence type="ECO:0000313" key="3">
    <source>
        <dbReference type="Proteomes" id="UP000241107"/>
    </source>
</evidence>
<dbReference type="EMBL" id="PYFQ01000009">
    <property type="protein sequence ID" value="PSK37092.1"/>
    <property type="molecule type" value="Genomic_DNA"/>
</dbReference>
<protein>
    <submittedName>
        <fullName evidence="2">Uncharacterized protein</fullName>
    </submittedName>
</protein>
<feature type="transmembrane region" description="Helical" evidence="1">
    <location>
        <begin position="84"/>
        <end position="102"/>
    </location>
</feature>
<keyword evidence="1" id="KW-0472">Membrane</keyword>
<feature type="transmembrane region" description="Helical" evidence="1">
    <location>
        <begin position="205"/>
        <end position="226"/>
    </location>
</feature>
<gene>
    <name evidence="2" type="ORF">C7M61_003519</name>
</gene>
<feature type="transmembrane region" description="Helical" evidence="1">
    <location>
        <begin position="174"/>
        <end position="193"/>
    </location>
</feature>
<dbReference type="AlphaFoldDB" id="A0A2P7YMC7"/>
<name>A0A2P7YMC7_9ASCO</name>
<proteinExistence type="predicted"/>
<keyword evidence="1" id="KW-0812">Transmembrane</keyword>
<sequence length="243" mass="27073">MIIVQFESCQELSPLENQKPLELILSMGLLQMGPWAMLLLGGKAFSFRSIMLISCIFQAIRSIALKLSVYHESQVLENFAFSLSYYYVCLIVISCIFVFLSSGLEAWKVIIACAWPVLLALFLSVKSLSVFGMMSAERGSDITSASSLLMILFIYRYFPRTIKFDNEVIHTKAWPDWAVVVAPPVVSTVWLHLIRGFDSESTSCLLSLTLISVLVLVGLAAMAVAVSRRIDAIRAELSKEDDD</sequence>
<feature type="transmembrane region" description="Helical" evidence="1">
    <location>
        <begin position="142"/>
        <end position="158"/>
    </location>
</feature>